<dbReference type="RefSeq" id="WP_206090600.1">
    <property type="nucleotide sequence ID" value="NZ_CP065053.1"/>
</dbReference>
<evidence type="ECO:0000313" key="3">
    <source>
        <dbReference type="Proteomes" id="UP000662888"/>
    </source>
</evidence>
<protein>
    <recommendedName>
        <fullName evidence="4">Acyltransferase</fullName>
    </recommendedName>
</protein>
<keyword evidence="1" id="KW-0472">Membrane</keyword>
<dbReference type="EMBL" id="CP065053">
    <property type="protein sequence ID" value="QPI50946.1"/>
    <property type="molecule type" value="Genomic_DNA"/>
</dbReference>
<keyword evidence="3" id="KW-1185">Reference proteome</keyword>
<feature type="transmembrane region" description="Helical" evidence="1">
    <location>
        <begin position="262"/>
        <end position="280"/>
    </location>
</feature>
<gene>
    <name evidence="2" type="ORF">IV454_05140</name>
</gene>
<keyword evidence="1" id="KW-0812">Transmembrane</keyword>
<feature type="transmembrane region" description="Helical" evidence="1">
    <location>
        <begin position="311"/>
        <end position="330"/>
    </location>
</feature>
<dbReference type="Proteomes" id="UP000662888">
    <property type="component" value="Chromosome"/>
</dbReference>
<organism evidence="2 3">
    <name type="scientific">Massilia antarctica</name>
    <dbReference type="NCBI Taxonomy" id="2765360"/>
    <lineage>
        <taxon>Bacteria</taxon>
        <taxon>Pseudomonadati</taxon>
        <taxon>Pseudomonadota</taxon>
        <taxon>Betaproteobacteria</taxon>
        <taxon>Burkholderiales</taxon>
        <taxon>Oxalobacteraceae</taxon>
        <taxon>Telluria group</taxon>
        <taxon>Massilia</taxon>
    </lineage>
</organism>
<feature type="transmembrane region" description="Helical" evidence="1">
    <location>
        <begin position="184"/>
        <end position="205"/>
    </location>
</feature>
<feature type="transmembrane region" description="Helical" evidence="1">
    <location>
        <begin position="225"/>
        <end position="241"/>
    </location>
</feature>
<evidence type="ECO:0000313" key="2">
    <source>
        <dbReference type="EMBL" id="QPI50946.1"/>
    </source>
</evidence>
<feature type="transmembrane region" description="Helical" evidence="1">
    <location>
        <begin position="92"/>
        <end position="113"/>
    </location>
</feature>
<feature type="transmembrane region" description="Helical" evidence="1">
    <location>
        <begin position="154"/>
        <end position="172"/>
    </location>
</feature>
<reference evidence="2 3" key="1">
    <citation type="submission" date="2020-11" db="EMBL/GenBank/DDBJ databases">
        <authorList>
            <person name="Sun Q."/>
        </authorList>
    </citation>
    <scope>NUCLEOTIDE SEQUENCE [LARGE SCALE GENOMIC DNA]</scope>
    <source>
        <strain evidence="2 3">P8398</strain>
    </source>
</reference>
<evidence type="ECO:0008006" key="4">
    <source>
        <dbReference type="Google" id="ProtNLM"/>
    </source>
</evidence>
<accession>A0AA48WFB8</accession>
<feature type="transmembrane region" description="Helical" evidence="1">
    <location>
        <begin position="45"/>
        <end position="72"/>
    </location>
</feature>
<feature type="transmembrane region" description="Helical" evidence="1">
    <location>
        <begin position="12"/>
        <end position="33"/>
    </location>
</feature>
<feature type="transmembrane region" description="Helical" evidence="1">
    <location>
        <begin position="339"/>
        <end position="360"/>
    </location>
</feature>
<keyword evidence="1" id="KW-1133">Transmembrane helix</keyword>
<proteinExistence type="predicted"/>
<evidence type="ECO:0000256" key="1">
    <source>
        <dbReference type="SAM" id="Phobius"/>
    </source>
</evidence>
<sequence length="374" mass="41577">MKRRFETFLDMSLWISALMTLLYHFRFLMFVDYEALREKSRADQVFYFFTGLGHESFAVFFVVNGICAGLFLRNTMPARGELALLGRWWRSHLALLPVLVAGGLLDLIGAYFFNGSGLYSDFPAFSTVTLSWSAFFGNLFMLQPALVPTFGSNGMLYLYAYLWWSCCLLVLLRRAWRSGKPWSMAIGAVLVLALASWMPWTFWPWLTIWLLGVAVGLRGPWPRPLLHPLAAWGLLATAIVFSRLAGARTDLLPAPWGQVLMLWKYVLVGLGFAAVAAVLYRNPITPAADAAAPSFLARVNRHLADSASMAFLFHFPLMMLLTAIGADLFGHALMQQPGLLCYVLLGCAVTLCYAAGHALVRWIGAPFCGARPIA</sequence>
<name>A0AA48WFB8_9BURK</name>